<dbReference type="InterPro" id="IPR008145">
    <property type="entry name" value="GK/Ca_channel_bsu"/>
</dbReference>
<reference evidence="5" key="1">
    <citation type="submission" date="2019-08" db="EMBL/GenBank/DDBJ databases">
        <authorList>
            <person name="Kucharzyk K."/>
            <person name="Murdoch R.W."/>
            <person name="Higgins S."/>
            <person name="Loffler F."/>
        </authorList>
    </citation>
    <scope>NUCLEOTIDE SEQUENCE</scope>
</reference>
<dbReference type="PANTHER" id="PTHR23117:SF13">
    <property type="entry name" value="GUANYLATE KINASE"/>
    <property type="match status" value="1"/>
</dbReference>
<name>A0A644SVC7_9ZZZZ</name>
<dbReference type="EMBL" id="VSSQ01000007">
    <property type="protein sequence ID" value="MPL58660.1"/>
    <property type="molecule type" value="Genomic_DNA"/>
</dbReference>
<protein>
    <submittedName>
        <fullName evidence="5">Guanylate kinase</fullName>
        <ecNumber evidence="5">2.7.4.8</ecNumber>
    </submittedName>
</protein>
<sequence>MNNKLYAIIGPPGSGKTTIVKRLKDFGIPVLVSHTTRPPKSNEKAGHDYYFVDQTTFSNMVFLEKVLYANNLYGLTKDEVLNKVHNNPISIVEIERNGLEQLKNLLGVRLESIYILVDKNTLIERYVDQGEKFDSIKQRIKFVEENNEFNNWQIADHVVKNTNTIDITVRQILAIMGMTTIK</sequence>
<proteinExistence type="inferred from homology"/>
<dbReference type="SMART" id="SM00072">
    <property type="entry name" value="GuKc"/>
    <property type="match status" value="1"/>
</dbReference>
<evidence type="ECO:0000313" key="5">
    <source>
        <dbReference type="EMBL" id="MPL58660.1"/>
    </source>
</evidence>
<evidence type="ECO:0000256" key="3">
    <source>
        <dbReference type="ARBA" id="ARBA00022777"/>
    </source>
</evidence>
<comment type="caution">
    <text evidence="5">The sequence shown here is derived from an EMBL/GenBank/DDBJ whole genome shotgun (WGS) entry which is preliminary data.</text>
</comment>
<dbReference type="GO" id="GO:0005829">
    <property type="term" value="C:cytosol"/>
    <property type="evidence" value="ECO:0007669"/>
    <property type="project" value="TreeGrafter"/>
</dbReference>
<dbReference type="GO" id="GO:0004385">
    <property type="term" value="F:GMP kinase activity"/>
    <property type="evidence" value="ECO:0007669"/>
    <property type="project" value="UniProtKB-EC"/>
</dbReference>
<dbReference type="SUPFAM" id="SSF52540">
    <property type="entry name" value="P-loop containing nucleoside triphosphate hydrolases"/>
    <property type="match status" value="1"/>
</dbReference>
<dbReference type="PROSITE" id="PS50052">
    <property type="entry name" value="GUANYLATE_KINASE_2"/>
    <property type="match status" value="1"/>
</dbReference>
<feature type="domain" description="Guanylate kinase-like" evidence="4">
    <location>
        <begin position="3"/>
        <end position="177"/>
    </location>
</feature>
<comment type="similarity">
    <text evidence="1">Belongs to the guanylate kinase family.</text>
</comment>
<evidence type="ECO:0000256" key="2">
    <source>
        <dbReference type="ARBA" id="ARBA00022679"/>
    </source>
</evidence>
<evidence type="ECO:0000259" key="4">
    <source>
        <dbReference type="PROSITE" id="PS50052"/>
    </source>
</evidence>
<dbReference type="PROSITE" id="PS00856">
    <property type="entry name" value="GUANYLATE_KINASE_1"/>
    <property type="match status" value="1"/>
</dbReference>
<gene>
    <name evidence="5" type="primary">gmk_2</name>
    <name evidence="5" type="ORF">SDC9_04202</name>
</gene>
<dbReference type="InterPro" id="IPR027417">
    <property type="entry name" value="P-loop_NTPase"/>
</dbReference>
<dbReference type="Gene3D" id="3.40.50.300">
    <property type="entry name" value="P-loop containing nucleotide triphosphate hydrolases"/>
    <property type="match status" value="1"/>
</dbReference>
<keyword evidence="2 5" id="KW-0808">Transferase</keyword>
<accession>A0A644SVC7</accession>
<dbReference type="AlphaFoldDB" id="A0A644SVC7"/>
<dbReference type="Pfam" id="PF00625">
    <property type="entry name" value="Guanylate_kin"/>
    <property type="match status" value="1"/>
</dbReference>
<evidence type="ECO:0000256" key="1">
    <source>
        <dbReference type="ARBA" id="ARBA00005790"/>
    </source>
</evidence>
<organism evidence="5">
    <name type="scientific">bioreactor metagenome</name>
    <dbReference type="NCBI Taxonomy" id="1076179"/>
    <lineage>
        <taxon>unclassified sequences</taxon>
        <taxon>metagenomes</taxon>
        <taxon>ecological metagenomes</taxon>
    </lineage>
</organism>
<dbReference type="PANTHER" id="PTHR23117">
    <property type="entry name" value="GUANYLATE KINASE-RELATED"/>
    <property type="match status" value="1"/>
</dbReference>
<dbReference type="InterPro" id="IPR020590">
    <property type="entry name" value="Guanylate_kinase_CS"/>
</dbReference>
<dbReference type="InterPro" id="IPR008144">
    <property type="entry name" value="Guanylate_kin-like_dom"/>
</dbReference>
<dbReference type="EC" id="2.7.4.8" evidence="5"/>
<keyword evidence="3 5" id="KW-0418">Kinase</keyword>